<proteinExistence type="predicted"/>
<dbReference type="GO" id="GO:0006139">
    <property type="term" value="P:nucleobase-containing compound metabolic process"/>
    <property type="evidence" value="ECO:0007669"/>
    <property type="project" value="InterPro"/>
</dbReference>
<dbReference type="GO" id="GO:0003676">
    <property type="term" value="F:nucleic acid binding"/>
    <property type="evidence" value="ECO:0007669"/>
    <property type="project" value="InterPro"/>
</dbReference>
<reference evidence="4 5" key="1">
    <citation type="journal article" date="2020" name="Nat. Commun.">
        <title>Genome of Tripterygium wilfordii and identification of cytochrome P450 involved in triptolide biosynthesis.</title>
        <authorList>
            <person name="Tu L."/>
            <person name="Su P."/>
            <person name="Zhang Z."/>
            <person name="Gao L."/>
            <person name="Wang J."/>
            <person name="Hu T."/>
            <person name="Zhou J."/>
            <person name="Zhang Y."/>
            <person name="Zhao Y."/>
            <person name="Liu Y."/>
            <person name="Song Y."/>
            <person name="Tong Y."/>
            <person name="Lu Y."/>
            <person name="Yang J."/>
            <person name="Xu C."/>
            <person name="Jia M."/>
            <person name="Peters R.J."/>
            <person name="Huang L."/>
            <person name="Gao W."/>
        </authorList>
    </citation>
    <scope>NUCLEOTIDE SEQUENCE [LARGE SCALE GENOMIC DNA]</scope>
    <source>
        <strain evidence="5">cv. XIE 37</strain>
        <tissue evidence="4">Leaf</tissue>
    </source>
</reference>
<evidence type="ECO:0000256" key="2">
    <source>
        <dbReference type="ARBA" id="ARBA00022801"/>
    </source>
</evidence>
<dbReference type="GO" id="GO:0005737">
    <property type="term" value="C:cytoplasm"/>
    <property type="evidence" value="ECO:0007669"/>
    <property type="project" value="TreeGrafter"/>
</dbReference>
<evidence type="ECO:0000256" key="1">
    <source>
        <dbReference type="ARBA" id="ARBA00022722"/>
    </source>
</evidence>
<dbReference type="PANTHER" id="PTHR13620">
    <property type="entry name" value="3-5 EXONUCLEASE"/>
    <property type="match status" value="1"/>
</dbReference>
<dbReference type="Proteomes" id="UP000593562">
    <property type="component" value="Unassembled WGS sequence"/>
</dbReference>
<dbReference type="AlphaFoldDB" id="A0A7J7DHW9"/>
<gene>
    <name evidence="4" type="ORF">HS088_TW06G00112</name>
</gene>
<organism evidence="4 5">
    <name type="scientific">Tripterygium wilfordii</name>
    <name type="common">Thunder God vine</name>
    <dbReference type="NCBI Taxonomy" id="458696"/>
    <lineage>
        <taxon>Eukaryota</taxon>
        <taxon>Viridiplantae</taxon>
        <taxon>Streptophyta</taxon>
        <taxon>Embryophyta</taxon>
        <taxon>Tracheophyta</taxon>
        <taxon>Spermatophyta</taxon>
        <taxon>Magnoliopsida</taxon>
        <taxon>eudicotyledons</taxon>
        <taxon>Gunneridae</taxon>
        <taxon>Pentapetalae</taxon>
        <taxon>rosids</taxon>
        <taxon>fabids</taxon>
        <taxon>Celastrales</taxon>
        <taxon>Celastraceae</taxon>
        <taxon>Tripterygium</taxon>
    </lineage>
</organism>
<dbReference type="InterPro" id="IPR012337">
    <property type="entry name" value="RNaseH-like_sf"/>
</dbReference>
<dbReference type="InParanoid" id="A0A7J7DHW9"/>
<keyword evidence="5" id="KW-1185">Reference proteome</keyword>
<dbReference type="GO" id="GO:0008408">
    <property type="term" value="F:3'-5' exonuclease activity"/>
    <property type="evidence" value="ECO:0007669"/>
    <property type="project" value="InterPro"/>
</dbReference>
<name>A0A7J7DHW9_TRIWF</name>
<accession>A0A7J7DHW9</accession>
<feature type="domain" description="3'-5' exonuclease" evidence="3">
    <location>
        <begin position="40"/>
        <end position="198"/>
    </location>
</feature>
<comment type="caution">
    <text evidence="4">The sequence shown here is derived from an EMBL/GenBank/DDBJ whole genome shotgun (WGS) entry which is preliminary data.</text>
</comment>
<protein>
    <recommendedName>
        <fullName evidence="3">3'-5' exonuclease domain-containing protein</fullName>
    </recommendedName>
</protein>
<dbReference type="Gene3D" id="3.30.420.10">
    <property type="entry name" value="Ribonuclease H-like superfamily/Ribonuclease H"/>
    <property type="match status" value="1"/>
</dbReference>
<dbReference type="CDD" id="cd06141">
    <property type="entry name" value="WRN_exo"/>
    <property type="match status" value="1"/>
</dbReference>
<sequence length="198" mass="22488">MARTAQLVSFCGKFIETTVTNKASEAENWMHDSMSKYTDQKIIVGFNCKWRPHPIPSLSSKLATLQLCTDTECLILQLLYMDSISETMKNFFGDSNIIFVGIEVKETLLKLETEYGLCFKYKIDVRALAKMNFPLSFSENAGLKALALHIVQLQSWKPKNLSLNCGMEARILGVEQVKFACVDAYVCYRIGHRLLKEI</sequence>
<dbReference type="Pfam" id="PF01612">
    <property type="entry name" value="DNA_pol_A_exo1"/>
    <property type="match status" value="1"/>
</dbReference>
<dbReference type="SUPFAM" id="SSF53098">
    <property type="entry name" value="Ribonuclease H-like"/>
    <property type="match status" value="1"/>
</dbReference>
<dbReference type="EMBL" id="JAAARO010000006">
    <property type="protein sequence ID" value="KAF5745947.1"/>
    <property type="molecule type" value="Genomic_DNA"/>
</dbReference>
<dbReference type="OrthoDB" id="446462at2759"/>
<evidence type="ECO:0000313" key="4">
    <source>
        <dbReference type="EMBL" id="KAF5745947.1"/>
    </source>
</evidence>
<dbReference type="InterPro" id="IPR051132">
    <property type="entry name" value="3-5_Exonuclease_domain"/>
</dbReference>
<dbReference type="PANTHER" id="PTHR13620:SF115">
    <property type="entry name" value="3'-5' EXONUCLEASE DOMAIN-CONTAINING PROTEIN"/>
    <property type="match status" value="1"/>
</dbReference>
<evidence type="ECO:0000259" key="3">
    <source>
        <dbReference type="Pfam" id="PF01612"/>
    </source>
</evidence>
<keyword evidence="2" id="KW-0378">Hydrolase</keyword>
<evidence type="ECO:0000313" key="5">
    <source>
        <dbReference type="Proteomes" id="UP000593562"/>
    </source>
</evidence>
<keyword evidence="1" id="KW-0540">Nuclease</keyword>
<dbReference type="InterPro" id="IPR002562">
    <property type="entry name" value="3'-5'_exonuclease_dom"/>
</dbReference>
<dbReference type="GO" id="GO:0005634">
    <property type="term" value="C:nucleus"/>
    <property type="evidence" value="ECO:0007669"/>
    <property type="project" value="TreeGrafter"/>
</dbReference>
<dbReference type="InterPro" id="IPR036397">
    <property type="entry name" value="RNaseH_sf"/>
</dbReference>